<sequence length="373" mass="43214">MADSEIERNPDPRLLDFREKPKWEYTNGLICSAMLKVYDETGNEKYFNYAKSYADSMVREDGTIKTYNKQDFNIDRVNPGKFLIELYKDTENSRYLKAIQLLRSQMVDQPRTAEGGFWHKKIYPHQMWLDGLYMGSPFLAQYAKVFDEPALFDDVALQIKLVDKYTYNEEMKLYHHGWDESRKQKWADPKTGVSPHFWGRAMGWFAMALVDVLDFYPEDHPERENILKILQKVAVGIKMYQDEETGVWYQILDKGDKEGNYLEASCSSMFTYFLIKSLKNGYIGEEYEPIANKAYHGLVNEFVEKGENGLLNLTQICGVAGLGGDPYRDASFEYYVNEPIRPNDPKGVGPFIMAALLYEQEISDDSSMIALKE</sequence>
<protein>
    <submittedName>
        <fullName evidence="2">Glycosyl hydrolase family 88</fullName>
    </submittedName>
</protein>
<name>A0A4D7K1Z2_9BACT</name>
<organism evidence="2 3">
    <name type="scientific">Mangrovivirga cuniculi</name>
    <dbReference type="NCBI Taxonomy" id="2715131"/>
    <lineage>
        <taxon>Bacteria</taxon>
        <taxon>Pseudomonadati</taxon>
        <taxon>Bacteroidota</taxon>
        <taxon>Cytophagia</taxon>
        <taxon>Cytophagales</taxon>
        <taxon>Mangrovivirgaceae</taxon>
        <taxon>Mangrovivirga</taxon>
    </lineage>
</organism>
<dbReference type="Proteomes" id="UP000298616">
    <property type="component" value="Chromosome"/>
</dbReference>
<dbReference type="SUPFAM" id="SSF48208">
    <property type="entry name" value="Six-hairpin glycosidases"/>
    <property type="match status" value="1"/>
</dbReference>
<dbReference type="PANTHER" id="PTHR33886:SF8">
    <property type="entry name" value="UNSATURATED RHAMNOGALACTURONAN HYDROLASE (EUROFUNG)"/>
    <property type="match status" value="1"/>
</dbReference>
<dbReference type="GO" id="GO:0005975">
    <property type="term" value="P:carbohydrate metabolic process"/>
    <property type="evidence" value="ECO:0007669"/>
    <property type="project" value="InterPro"/>
</dbReference>
<keyword evidence="3" id="KW-1185">Reference proteome</keyword>
<evidence type="ECO:0000313" key="3">
    <source>
        <dbReference type="Proteomes" id="UP000298616"/>
    </source>
</evidence>
<dbReference type="AlphaFoldDB" id="A0A4D7K1Z2"/>
<dbReference type="Pfam" id="PF07470">
    <property type="entry name" value="Glyco_hydro_88"/>
    <property type="match status" value="1"/>
</dbReference>
<evidence type="ECO:0000256" key="1">
    <source>
        <dbReference type="ARBA" id="ARBA00022801"/>
    </source>
</evidence>
<keyword evidence="1 2" id="KW-0378">Hydrolase</keyword>
<dbReference type="InterPro" id="IPR010905">
    <property type="entry name" value="Glyco_hydro_88"/>
</dbReference>
<gene>
    <name evidence="2" type="ORF">DCC35_00220</name>
</gene>
<dbReference type="InterPro" id="IPR012341">
    <property type="entry name" value="6hp_glycosidase-like_sf"/>
</dbReference>
<dbReference type="PANTHER" id="PTHR33886">
    <property type="entry name" value="UNSATURATED RHAMNOGALACTURONAN HYDROLASE (EUROFUNG)"/>
    <property type="match status" value="1"/>
</dbReference>
<reference evidence="2 3" key="1">
    <citation type="submission" date="2018-04" db="EMBL/GenBank/DDBJ databases">
        <title>Complete genome uncultured novel isolate.</title>
        <authorList>
            <person name="Merlino G."/>
        </authorList>
    </citation>
    <scope>NUCLEOTIDE SEQUENCE [LARGE SCALE GENOMIC DNA]</scope>
    <source>
        <strain evidence="3">R1DC9</strain>
    </source>
</reference>
<evidence type="ECO:0000313" key="2">
    <source>
        <dbReference type="EMBL" id="QCK16975.1"/>
    </source>
</evidence>
<dbReference type="InterPro" id="IPR052043">
    <property type="entry name" value="PolySaccharide_Degr_Enz"/>
</dbReference>
<dbReference type="Gene3D" id="1.50.10.10">
    <property type="match status" value="1"/>
</dbReference>
<dbReference type="GO" id="GO:0016787">
    <property type="term" value="F:hydrolase activity"/>
    <property type="evidence" value="ECO:0007669"/>
    <property type="project" value="UniProtKB-KW"/>
</dbReference>
<proteinExistence type="predicted"/>
<dbReference type="OrthoDB" id="6381507at2"/>
<dbReference type="EMBL" id="CP028923">
    <property type="protein sequence ID" value="QCK16975.1"/>
    <property type="molecule type" value="Genomic_DNA"/>
</dbReference>
<accession>A0A4D7K1Z2</accession>
<dbReference type="InterPro" id="IPR008928">
    <property type="entry name" value="6-hairpin_glycosidase_sf"/>
</dbReference>
<dbReference type="KEGG" id="fpf:DCC35_00220"/>